<evidence type="ECO:0000256" key="1">
    <source>
        <dbReference type="SAM" id="SignalP"/>
    </source>
</evidence>
<name>A0A7R7Y150_9EURO</name>
<dbReference type="KEGG" id="apuu:APUU_80931A"/>
<evidence type="ECO:0000313" key="2">
    <source>
        <dbReference type="EMBL" id="BCS30628.1"/>
    </source>
</evidence>
<reference evidence="2" key="2">
    <citation type="submission" date="2021-02" db="EMBL/GenBank/DDBJ databases">
        <title>Aspergillus puulaauensis MK2 genome sequence.</title>
        <authorList>
            <person name="Futagami T."/>
            <person name="Mori K."/>
            <person name="Kadooka C."/>
            <person name="Tanaka T."/>
        </authorList>
    </citation>
    <scope>NUCLEOTIDE SEQUENCE</scope>
    <source>
        <strain evidence="2">MK2</strain>
    </source>
</reference>
<dbReference type="RefSeq" id="XP_041562814.1">
    <property type="nucleotide sequence ID" value="XM_041697266.1"/>
</dbReference>
<dbReference type="EMBL" id="AP024450">
    <property type="protein sequence ID" value="BCS30628.1"/>
    <property type="molecule type" value="Genomic_DNA"/>
</dbReference>
<sequence>MLLGAILLLSAIVQHVAASAGAGPYQSLLIWYAYRMDIEAFGIRDNRLAPGITGSAPDGSCYFDELMDGLQRKGQNLAPGQQTSVGTDLTPDVVETAKEIRGLKSLDSSGNQKPFIYSVDNKKLFPPGHFTTPNPLLADLLDGLNSRMNAARKELGDEALGDTLKNARTAAEGIHEQRVREMSENLIDTANDYLQNEKHSSTKVVTEELTDMEGGKYTRIDMAMTAVADKNFIQYWAGFSPWLQQFKGGKTDKGKARSHYNAMRGFQGLSGRLQRKCL</sequence>
<keyword evidence="1" id="KW-0732">Signal</keyword>
<dbReference type="Proteomes" id="UP000654913">
    <property type="component" value="Chromosome 8"/>
</dbReference>
<dbReference type="AlphaFoldDB" id="A0A7R7Y150"/>
<keyword evidence="3" id="KW-1185">Reference proteome</keyword>
<proteinExistence type="predicted"/>
<reference evidence="2" key="1">
    <citation type="submission" date="2021-01" db="EMBL/GenBank/DDBJ databases">
        <authorList>
            <consortium name="Aspergillus puulaauensis MK2 genome sequencing consortium"/>
            <person name="Kazuki M."/>
            <person name="Futagami T."/>
        </authorList>
    </citation>
    <scope>NUCLEOTIDE SEQUENCE</scope>
    <source>
        <strain evidence="2">MK2</strain>
    </source>
</reference>
<gene>
    <name evidence="2" type="ORF">APUU_80931A</name>
</gene>
<feature type="chain" id="PRO_5030521038" evidence="1">
    <location>
        <begin position="19"/>
        <end position="278"/>
    </location>
</feature>
<organism evidence="2 3">
    <name type="scientific">Aspergillus puulaauensis</name>
    <dbReference type="NCBI Taxonomy" id="1220207"/>
    <lineage>
        <taxon>Eukaryota</taxon>
        <taxon>Fungi</taxon>
        <taxon>Dikarya</taxon>
        <taxon>Ascomycota</taxon>
        <taxon>Pezizomycotina</taxon>
        <taxon>Eurotiomycetes</taxon>
        <taxon>Eurotiomycetidae</taxon>
        <taxon>Eurotiales</taxon>
        <taxon>Aspergillaceae</taxon>
        <taxon>Aspergillus</taxon>
    </lineage>
</organism>
<dbReference type="OrthoDB" id="4794019at2759"/>
<feature type="signal peptide" evidence="1">
    <location>
        <begin position="1"/>
        <end position="18"/>
    </location>
</feature>
<dbReference type="GeneID" id="64980625"/>
<protein>
    <submittedName>
        <fullName evidence="2">Uncharacterized protein</fullName>
    </submittedName>
</protein>
<accession>A0A7R7Y150</accession>
<evidence type="ECO:0000313" key="3">
    <source>
        <dbReference type="Proteomes" id="UP000654913"/>
    </source>
</evidence>